<evidence type="ECO:0000256" key="2">
    <source>
        <dbReference type="ARBA" id="ARBA00022695"/>
    </source>
</evidence>
<dbReference type="PANTHER" id="PTHR42866:SF2">
    <property type="entry name" value="3-DEOXY-MANNO-OCTULOSONATE CYTIDYLYLTRANSFERASE, MITOCHONDRIAL"/>
    <property type="match status" value="1"/>
</dbReference>
<dbReference type="PANTHER" id="PTHR42866">
    <property type="entry name" value="3-DEOXY-MANNO-OCTULOSONATE CYTIDYLYLTRANSFERASE"/>
    <property type="match status" value="1"/>
</dbReference>
<keyword evidence="3" id="KW-0448">Lipopolysaccharide biosynthesis</keyword>
<dbReference type="InterPro" id="IPR003329">
    <property type="entry name" value="Cytidylyl_trans"/>
</dbReference>
<name>A0A1D8UX26_9PROT</name>
<dbReference type="InterPro" id="IPR004528">
    <property type="entry name" value="KdsB"/>
</dbReference>
<dbReference type="GO" id="GO:0005829">
    <property type="term" value="C:cytosol"/>
    <property type="evidence" value="ECO:0007669"/>
    <property type="project" value="TreeGrafter"/>
</dbReference>
<organism evidence="4 5">
    <name type="scientific">Kozakia baliensis</name>
    <dbReference type="NCBI Taxonomy" id="153496"/>
    <lineage>
        <taxon>Bacteria</taxon>
        <taxon>Pseudomonadati</taxon>
        <taxon>Pseudomonadota</taxon>
        <taxon>Alphaproteobacteria</taxon>
        <taxon>Acetobacterales</taxon>
        <taxon>Acetobacteraceae</taxon>
        <taxon>Kozakia</taxon>
    </lineage>
</organism>
<proteinExistence type="predicted"/>
<dbReference type="Gene3D" id="3.90.550.10">
    <property type="entry name" value="Spore Coat Polysaccharide Biosynthesis Protein SpsA, Chain A"/>
    <property type="match status" value="1"/>
</dbReference>
<dbReference type="InterPro" id="IPR029044">
    <property type="entry name" value="Nucleotide-diphossugar_trans"/>
</dbReference>
<evidence type="ECO:0000256" key="1">
    <source>
        <dbReference type="ARBA" id="ARBA00022679"/>
    </source>
</evidence>
<dbReference type="RefSeq" id="WP_070403693.1">
    <property type="nucleotide sequence ID" value="NZ_BJVW01000003.1"/>
</dbReference>
<keyword evidence="1 4" id="KW-0808">Transferase</keyword>
<dbReference type="STRING" id="153496.A0U89_07780"/>
<evidence type="ECO:0000313" key="4">
    <source>
        <dbReference type="EMBL" id="AOX18193.1"/>
    </source>
</evidence>
<protein>
    <submittedName>
        <fullName evidence="4">3-deoxy-manno-octulosonate cytidylyltransferase</fullName>
    </submittedName>
</protein>
<sequence length="243" mass="26479">MNPIVVIPSRLASTRLPAKPLADIGGESMIVRVAKRALAANVGPVAVAAGDREILDAVRHLDVMAVMTDPGLASGSDRVYSALEQIDPHKSFDTIINLQGDLPFFEASDLPAVLRPLQEEAFDVGTLVSSVQDDEEAQRASVVKTACAFRSESDVARALYFSRMPIPWGGGPLWHHVGVYAWRRHALERFVSLPPSPLEKRESLEQLRVLEAGMSIGCVRIAHAPFGVDTPEDLMRVRALVKE</sequence>
<dbReference type="NCBIfam" id="NF003952">
    <property type="entry name" value="PRK05450.1-5"/>
    <property type="match status" value="1"/>
</dbReference>
<dbReference type="KEGG" id="kba:A0U89_07780"/>
<evidence type="ECO:0000256" key="3">
    <source>
        <dbReference type="ARBA" id="ARBA00022985"/>
    </source>
</evidence>
<dbReference type="GO" id="GO:0009103">
    <property type="term" value="P:lipopolysaccharide biosynthetic process"/>
    <property type="evidence" value="ECO:0007669"/>
    <property type="project" value="UniProtKB-KW"/>
</dbReference>
<dbReference type="NCBIfam" id="NF003948">
    <property type="entry name" value="PRK05450.1-1"/>
    <property type="match status" value="1"/>
</dbReference>
<dbReference type="AlphaFoldDB" id="A0A1D8UX26"/>
<dbReference type="Proteomes" id="UP000179145">
    <property type="component" value="Chromosome"/>
</dbReference>
<dbReference type="GO" id="GO:0008690">
    <property type="term" value="F:3-deoxy-manno-octulosonate cytidylyltransferase activity"/>
    <property type="evidence" value="ECO:0007669"/>
    <property type="project" value="InterPro"/>
</dbReference>
<reference evidence="4 5" key="1">
    <citation type="journal article" date="2016" name="Microb. Cell Fact.">
        <title>Dissection of exopolysaccharide biosynthesis in Kozakia baliensis.</title>
        <authorList>
            <person name="Brandt J.U."/>
            <person name="Jakob F."/>
            <person name="Behr J."/>
            <person name="Geissler A.J."/>
            <person name="Vogel R.F."/>
        </authorList>
    </citation>
    <scope>NUCLEOTIDE SEQUENCE [LARGE SCALE GENOMIC DNA]</scope>
    <source>
        <strain evidence="4 5">DSM 14400</strain>
    </source>
</reference>
<dbReference type="SUPFAM" id="SSF53448">
    <property type="entry name" value="Nucleotide-diphospho-sugar transferases"/>
    <property type="match status" value="1"/>
</dbReference>
<dbReference type="Pfam" id="PF02348">
    <property type="entry name" value="CTP_transf_3"/>
    <property type="match status" value="1"/>
</dbReference>
<gene>
    <name evidence="4" type="ORF">A0U89_07780</name>
</gene>
<dbReference type="eggNOG" id="COG1212">
    <property type="taxonomic scope" value="Bacteria"/>
</dbReference>
<evidence type="ECO:0000313" key="5">
    <source>
        <dbReference type="Proteomes" id="UP000179145"/>
    </source>
</evidence>
<keyword evidence="5" id="KW-1185">Reference proteome</keyword>
<accession>A0A1D8UX26</accession>
<dbReference type="CDD" id="cd02517">
    <property type="entry name" value="CMP-KDO-Synthetase"/>
    <property type="match status" value="1"/>
</dbReference>
<dbReference type="OrthoDB" id="9815559at2"/>
<keyword evidence="2 4" id="KW-0548">Nucleotidyltransferase</keyword>
<dbReference type="EMBL" id="CP014674">
    <property type="protein sequence ID" value="AOX18193.1"/>
    <property type="molecule type" value="Genomic_DNA"/>
</dbReference>